<dbReference type="InterPro" id="IPR047650">
    <property type="entry name" value="Transpos_IS110"/>
</dbReference>
<proteinExistence type="predicted"/>
<gene>
    <name evidence="3" type="ORF">GM160_11220</name>
</gene>
<dbReference type="Proteomes" id="UP000427716">
    <property type="component" value="Chromosome"/>
</dbReference>
<dbReference type="KEGG" id="ghl:GM160_11220"/>
<feature type="domain" description="Transposase IS116/IS110/IS902 C-terminal" evidence="2">
    <location>
        <begin position="192"/>
        <end position="273"/>
    </location>
</feature>
<dbReference type="AlphaFoldDB" id="A0A6I6D146"/>
<dbReference type="EMBL" id="CP046415">
    <property type="protein sequence ID" value="QGT79400.1"/>
    <property type="molecule type" value="Genomic_DNA"/>
</dbReference>
<name>A0A6I6D146_9GAMM</name>
<evidence type="ECO:0000313" key="3">
    <source>
        <dbReference type="EMBL" id="QGT79400.1"/>
    </source>
</evidence>
<reference evidence="3 4" key="1">
    <citation type="submission" date="2019-11" db="EMBL/GenBank/DDBJ databases">
        <authorList>
            <person name="Zhang J."/>
            <person name="Sun C."/>
        </authorList>
    </citation>
    <scope>NUCLEOTIDE SEQUENCE [LARGE SCALE GENOMIC DNA]</scope>
    <source>
        <strain evidence="4">sp2</strain>
    </source>
</reference>
<dbReference type="GO" id="GO:0004803">
    <property type="term" value="F:transposase activity"/>
    <property type="evidence" value="ECO:0007669"/>
    <property type="project" value="InterPro"/>
</dbReference>
<dbReference type="PANTHER" id="PTHR33055">
    <property type="entry name" value="TRANSPOSASE FOR INSERTION SEQUENCE ELEMENT IS1111A"/>
    <property type="match status" value="1"/>
</dbReference>
<protein>
    <submittedName>
        <fullName evidence="3">Transposase</fullName>
    </submittedName>
</protein>
<dbReference type="Pfam" id="PF02371">
    <property type="entry name" value="Transposase_20"/>
    <property type="match status" value="1"/>
</dbReference>
<dbReference type="GO" id="GO:0006313">
    <property type="term" value="P:DNA transposition"/>
    <property type="evidence" value="ECO:0007669"/>
    <property type="project" value="InterPro"/>
</dbReference>
<evidence type="ECO:0000259" key="2">
    <source>
        <dbReference type="Pfam" id="PF02371"/>
    </source>
</evidence>
<dbReference type="GO" id="GO:0003677">
    <property type="term" value="F:DNA binding"/>
    <property type="evidence" value="ECO:0007669"/>
    <property type="project" value="InterPro"/>
</dbReference>
<evidence type="ECO:0000313" key="4">
    <source>
        <dbReference type="Proteomes" id="UP000427716"/>
    </source>
</evidence>
<keyword evidence="4" id="KW-1185">Reference proteome</keyword>
<accession>A0A6I6D146</accession>
<feature type="domain" description="Transposase IS110-like N-terminal" evidence="1">
    <location>
        <begin position="10"/>
        <end position="149"/>
    </location>
</feature>
<organism evidence="3 4">
    <name type="scientific">Guyparkeria halophila</name>
    <dbReference type="NCBI Taxonomy" id="47960"/>
    <lineage>
        <taxon>Bacteria</taxon>
        <taxon>Pseudomonadati</taxon>
        <taxon>Pseudomonadota</taxon>
        <taxon>Gammaproteobacteria</taxon>
        <taxon>Chromatiales</taxon>
        <taxon>Thioalkalibacteraceae</taxon>
        <taxon>Guyparkeria</taxon>
    </lineage>
</organism>
<evidence type="ECO:0000259" key="1">
    <source>
        <dbReference type="Pfam" id="PF01548"/>
    </source>
</evidence>
<dbReference type="RefSeq" id="WP_156575160.1">
    <property type="nucleotide sequence ID" value="NZ_CP046415.1"/>
</dbReference>
<dbReference type="InterPro" id="IPR003346">
    <property type="entry name" value="Transposase_20"/>
</dbReference>
<dbReference type="InterPro" id="IPR002525">
    <property type="entry name" value="Transp_IS110-like_N"/>
</dbReference>
<sequence length="316" mass="35572">MAMPVQRPHVGIDVGKFRLDIATDDGGHQSIENTPTAIGEWLDSLGESVRIALEATSHYHLELALEAHRRGHEIFLINGYRLNRYRDSIGTRAKTDAGDARLLLRYLSREIDELRPWSPPGKAYRQLQTLLRRRATLVQVRVALQQSLAGIPTLKASLQRIVAQLKQTDQLIQKHIRQCLKEAGWEADAKRCQAIEGVGPVTAASLTTLFHRGNFRNSDAFIAFLGLDVRVRDSGIKSGKRRLTRQGDPEARRLLYLAAMQAKRQPAWEAFYQRHVARGMAPTQSLVALARKLARVAFSLMQKQTDYVPRIPCGET</sequence>
<dbReference type="PANTHER" id="PTHR33055:SF13">
    <property type="entry name" value="TRANSPOSASE"/>
    <property type="match status" value="1"/>
</dbReference>
<dbReference type="Pfam" id="PF01548">
    <property type="entry name" value="DEDD_Tnp_IS110"/>
    <property type="match status" value="1"/>
</dbReference>